<dbReference type="EMBL" id="MPUH01000298">
    <property type="protein sequence ID" value="OMJ83582.1"/>
    <property type="molecule type" value="Genomic_DNA"/>
</dbReference>
<name>A0A1R2C3J2_9CILI</name>
<organism evidence="3 4">
    <name type="scientific">Stentor coeruleus</name>
    <dbReference type="NCBI Taxonomy" id="5963"/>
    <lineage>
        <taxon>Eukaryota</taxon>
        <taxon>Sar</taxon>
        <taxon>Alveolata</taxon>
        <taxon>Ciliophora</taxon>
        <taxon>Postciliodesmatophora</taxon>
        <taxon>Heterotrichea</taxon>
        <taxon>Heterotrichida</taxon>
        <taxon>Stentoridae</taxon>
        <taxon>Stentor</taxon>
    </lineage>
</organism>
<feature type="transmembrane region" description="Helical" evidence="1">
    <location>
        <begin position="1406"/>
        <end position="1433"/>
    </location>
</feature>
<sequence>MFQQILLVYLLSLVHSTILIKDFENIILPPNSTLDIRYLDHFEGIGLNFNIEITTEDNKQVKKFHVPKAISDHKSFRSKWPPSSIFREMPTYSNYSTFYSFYFSDGQVGCLKSHLESKSVDQKWITYVDDSKKNLNISGISLINYYNPNSLNLYKNPFPYELTNPYFQSPIFNLSINSYTLPTSINLSNEHLLLILASEYSNITNSLSNILYLANIFNCNKPLKFKSISLPQVSNITQLYLSQYFTTEIVSLSGCDNESAYVYIYNFSNAFNPIFIQRIYENICLKPFTNYSNFPIESLVLQMQNFSYQLIVLDRAYGLESYILTNGIFTVGYDIDMSLYGDLLGFYEYFDPANIQNLALVRTIHGVFTIQTKDMTEISYVVSVDSQGNQTIASGVFAYNGFAYLTFIENNSRLSICSVNLKFPRSTLTYTVIEDKSLNINGQWNFIRLASYLAYIRVDYKKIKVYNCDPLDPILNVFSKDTTLIYKIEAVDLYNDYKSSIFQVFVTTSNMYDVNLTDNGRPYIKPPNVIIDFLISDGILEIPTYMFSGWNLTCGLDKFIDVNNDINDYVTVIDKTPEKIVFYKSLEVKQNITVTYTEGFIVIIDEMNITLINFEDDTFIVYNISNAIQIKSLIIGNEQAFYIISNTLGYCKLFLIYNNTLTHIQSHIQFCHHLLVNKDFLVIGSYYNISIFTIKSISSIEFLVRLHLINQIFREIRKLSMSTLTNTETLLYIGVLNNIGIINLNAIKNKYLTILFPKYFLNYKFFTSGTNNIYVASNEKVIQYDNYIGTCLNTLIIDVNELVELDGYVLAFNDTSVFLIDSNEGYIKNSVIYYNETYMKTLGLLYGSSGNGYIIFANDQTIEIYKTICPKKNSACDNNVKLNVSIQINQHTVNKALTPTISIRCWNKISSLSTAIQALLITYGISISENIYKDDIQIEYDIEKIYKFTDLFSGYDLQAELILNNISVSESNTLPAYINPSFQHNANYHINDVLVTHDIIAYMNFTLVLNNMNNVLLINTNTGNVDGNFSILPDFNATFTCIRIESISTIWPYSLVIVGCNYLTITKQIGLKYIEGSIIISLIIDLDKKTNVSKSETEIEAVPSFTKIIQGTEKTFSLLILDGLDGTNYENNHIWVYKGIWDEFKVNIIFDQTVNYYTLNLDRFYAVSLDGTYDFNDTLNLYVLDYSYGIRALRSYSGMIIQITDGLKLDYPVLSIGLCGRTLFVGFKDTSVMVLMLIQSKMQYYMTYFPYNNASAMYTSLRGFISCSDYYYANYISLPMKNETMIVVRVLNLFSDYASSIVRDIIVTNNPDTISGFYKVGFLNSSSFITLDKQLNELNVFSLQEFSLVFPALSMSQYEDMKTQWNGKTFKMVLHVYNGRSSITTNVTSLTRIENNKTNKGANTKISLWVIFVIICSVVLILIATVISVYRIVMKRKMDKMLERQESVDQLIINVQNGRFY</sequence>
<keyword evidence="1" id="KW-0472">Membrane</keyword>
<keyword evidence="1" id="KW-0812">Transmembrane</keyword>
<keyword evidence="1" id="KW-1133">Transmembrane helix</keyword>
<keyword evidence="4" id="KW-1185">Reference proteome</keyword>
<reference evidence="3 4" key="1">
    <citation type="submission" date="2016-11" db="EMBL/GenBank/DDBJ databases">
        <title>The macronuclear genome of Stentor coeruleus: a giant cell with tiny introns.</title>
        <authorList>
            <person name="Slabodnick M."/>
            <person name="Ruby J.G."/>
            <person name="Reiff S.B."/>
            <person name="Swart E.C."/>
            <person name="Gosai S."/>
            <person name="Prabakaran S."/>
            <person name="Witkowska E."/>
            <person name="Larue G.E."/>
            <person name="Fisher S."/>
            <person name="Freeman R.M."/>
            <person name="Gunawardena J."/>
            <person name="Chu W."/>
            <person name="Stover N.A."/>
            <person name="Gregory B.D."/>
            <person name="Nowacki M."/>
            <person name="Derisi J."/>
            <person name="Roy S.W."/>
            <person name="Marshall W.F."/>
            <person name="Sood P."/>
        </authorList>
    </citation>
    <scope>NUCLEOTIDE SEQUENCE [LARGE SCALE GENOMIC DNA]</scope>
    <source>
        <strain evidence="3">WM001</strain>
    </source>
</reference>
<dbReference type="Proteomes" id="UP000187209">
    <property type="component" value="Unassembled WGS sequence"/>
</dbReference>
<proteinExistence type="predicted"/>
<evidence type="ECO:0000313" key="3">
    <source>
        <dbReference type="EMBL" id="OMJ83582.1"/>
    </source>
</evidence>
<protein>
    <submittedName>
        <fullName evidence="3">Uncharacterized protein</fullName>
    </submittedName>
</protein>
<feature type="chain" id="PRO_5013249524" evidence="2">
    <location>
        <begin position="17"/>
        <end position="1461"/>
    </location>
</feature>
<evidence type="ECO:0000256" key="1">
    <source>
        <dbReference type="SAM" id="Phobius"/>
    </source>
</evidence>
<gene>
    <name evidence="3" type="ORF">SteCoe_15427</name>
</gene>
<dbReference type="OrthoDB" id="327913at2759"/>
<evidence type="ECO:0000256" key="2">
    <source>
        <dbReference type="SAM" id="SignalP"/>
    </source>
</evidence>
<keyword evidence="2" id="KW-0732">Signal</keyword>
<feature type="signal peptide" evidence="2">
    <location>
        <begin position="1"/>
        <end position="16"/>
    </location>
</feature>
<evidence type="ECO:0000313" key="4">
    <source>
        <dbReference type="Proteomes" id="UP000187209"/>
    </source>
</evidence>
<accession>A0A1R2C3J2</accession>
<comment type="caution">
    <text evidence="3">The sequence shown here is derived from an EMBL/GenBank/DDBJ whole genome shotgun (WGS) entry which is preliminary data.</text>
</comment>